<dbReference type="Proteomes" id="UP001221302">
    <property type="component" value="Unassembled WGS sequence"/>
</dbReference>
<dbReference type="InterPro" id="IPR050698">
    <property type="entry name" value="MBL"/>
</dbReference>
<protein>
    <submittedName>
        <fullName evidence="4">MBL fold metallo-hydrolase</fullName>
    </submittedName>
</protein>
<dbReference type="InterPro" id="IPR036866">
    <property type="entry name" value="RibonucZ/Hydroxyglut_hydro"/>
</dbReference>
<evidence type="ECO:0000313" key="4">
    <source>
        <dbReference type="EMBL" id="MDF1612945.1"/>
    </source>
</evidence>
<keyword evidence="5" id="KW-1185">Reference proteome</keyword>
<dbReference type="Gene3D" id="3.40.50.10890">
    <property type="match status" value="1"/>
</dbReference>
<dbReference type="SUPFAM" id="SSF56281">
    <property type="entry name" value="Metallo-hydrolase/oxidoreductase"/>
    <property type="match status" value="1"/>
</dbReference>
<evidence type="ECO:0000259" key="2">
    <source>
        <dbReference type="SMART" id="SM00849"/>
    </source>
</evidence>
<dbReference type="Pfam" id="PF10996">
    <property type="entry name" value="Beta-Casp"/>
    <property type="match status" value="1"/>
</dbReference>
<dbReference type="PANTHER" id="PTHR11203:SF37">
    <property type="entry name" value="INTEGRATOR COMPLEX SUBUNIT 11"/>
    <property type="match status" value="1"/>
</dbReference>
<name>A0AAE3TDH0_9BACT</name>
<feature type="domain" description="Beta-Casp" evidence="3">
    <location>
        <begin position="251"/>
        <end position="368"/>
    </location>
</feature>
<feature type="domain" description="Metallo-beta-lactamase" evidence="2">
    <location>
        <begin position="14"/>
        <end position="213"/>
    </location>
</feature>
<proteinExistence type="predicted"/>
<accession>A0AAE3TDH0</accession>
<dbReference type="AlphaFoldDB" id="A0AAE3TDH0"/>
<sequence length="454" mass="51582">MIKFIPLGGASDIGASCFYLNINNTGILLDCGIDPRKKGKESLPYFSLIKNEPLDFVFISHAHQDHIGALPFLVQEFPHVIIYSTYQTKEIAEIVLHNAVNILAQENIDQNELRNYTHEEIDLLVKSIRDIDYKKEILLEGFAHNSNEKIKITFLDAGHILGSASIKIEFENEIIIYSGDINLSNQSLMVGAELNDYGKATTLILETTYGATDSSQLGNWLSESNRFAKLANKILHNDGSILVPVFALGKTQEILSTIFSLIEKKKITDTNIYTGGVSKEISNVYDRNRYIVNYDKKDLVLRNIPQTNFNEIEDLTYFNKNNGIILASSGMILKNTPSFRFTKYWLNQKKFAIFIVGYIDETAPGYVISKAQKNDSILFDDEPKKVQCTIERFYFSAHSKREELIEIVNKLNPEKIILVHGNDEAKNWIGEKILSINSKRKVYSAENFKEIVLM</sequence>
<dbReference type="InterPro" id="IPR001279">
    <property type="entry name" value="Metallo-B-lactamas"/>
</dbReference>
<dbReference type="CDD" id="cd16295">
    <property type="entry name" value="TTHA0252-CPSF-like_MBL-fold"/>
    <property type="match status" value="1"/>
</dbReference>
<dbReference type="PANTHER" id="PTHR11203">
    <property type="entry name" value="CLEAVAGE AND POLYADENYLATION SPECIFICITY FACTOR FAMILY MEMBER"/>
    <property type="match status" value="1"/>
</dbReference>
<dbReference type="RefSeq" id="WP_321536716.1">
    <property type="nucleotide sequence ID" value="NZ_JARGDL010000022.1"/>
</dbReference>
<evidence type="ECO:0000313" key="5">
    <source>
        <dbReference type="Proteomes" id="UP001221302"/>
    </source>
</evidence>
<dbReference type="Pfam" id="PF07521">
    <property type="entry name" value="RMMBL"/>
    <property type="match status" value="1"/>
</dbReference>
<reference evidence="4" key="1">
    <citation type="submission" date="2023-03" db="EMBL/GenBank/DDBJ databases">
        <title>Stygiobacter electus gen. nov., sp. nov., facultatively anaerobic thermotolerant bacterium of the class Ignavibacteria from a well of Yessentuki mineral water deposit.</title>
        <authorList>
            <person name="Podosokorskaya O.A."/>
            <person name="Elcheninov A.G."/>
            <person name="Petrova N.F."/>
            <person name="Zavarzina D.G."/>
            <person name="Kublanov I.V."/>
            <person name="Merkel A.Y."/>
        </authorList>
    </citation>
    <scope>NUCLEOTIDE SEQUENCE</scope>
    <source>
        <strain evidence="4">09-Me</strain>
    </source>
</reference>
<dbReference type="Gene3D" id="3.60.15.10">
    <property type="entry name" value="Ribonuclease Z/Hydroxyacylglutathione hydrolase-like"/>
    <property type="match status" value="1"/>
</dbReference>
<dbReference type="SMART" id="SM00849">
    <property type="entry name" value="Lactamase_B"/>
    <property type="match status" value="1"/>
</dbReference>
<dbReference type="InterPro" id="IPR022712">
    <property type="entry name" value="Beta_Casp"/>
</dbReference>
<dbReference type="SMART" id="SM01027">
    <property type="entry name" value="Beta-Casp"/>
    <property type="match status" value="1"/>
</dbReference>
<dbReference type="GO" id="GO:0016787">
    <property type="term" value="F:hydrolase activity"/>
    <property type="evidence" value="ECO:0007669"/>
    <property type="project" value="UniProtKB-KW"/>
</dbReference>
<comment type="caution">
    <text evidence="4">The sequence shown here is derived from an EMBL/GenBank/DDBJ whole genome shotgun (WGS) entry which is preliminary data.</text>
</comment>
<dbReference type="Pfam" id="PF16661">
    <property type="entry name" value="Lactamase_B_6"/>
    <property type="match status" value="1"/>
</dbReference>
<keyword evidence="1" id="KW-0378">Hydrolase</keyword>
<dbReference type="EMBL" id="JARGDL010000022">
    <property type="protein sequence ID" value="MDF1612945.1"/>
    <property type="molecule type" value="Genomic_DNA"/>
</dbReference>
<evidence type="ECO:0000259" key="3">
    <source>
        <dbReference type="SMART" id="SM01027"/>
    </source>
</evidence>
<dbReference type="InterPro" id="IPR011108">
    <property type="entry name" value="RMMBL"/>
</dbReference>
<organism evidence="4 5">
    <name type="scientific">Stygiobacter electus</name>
    <dbReference type="NCBI Taxonomy" id="3032292"/>
    <lineage>
        <taxon>Bacteria</taxon>
        <taxon>Pseudomonadati</taxon>
        <taxon>Ignavibacteriota</taxon>
        <taxon>Ignavibacteria</taxon>
        <taxon>Ignavibacteriales</taxon>
        <taxon>Melioribacteraceae</taxon>
        <taxon>Stygiobacter</taxon>
    </lineage>
</organism>
<evidence type="ECO:0000256" key="1">
    <source>
        <dbReference type="ARBA" id="ARBA00022801"/>
    </source>
</evidence>
<gene>
    <name evidence="4" type="ORF">P0M35_12340</name>
</gene>
<dbReference type="GO" id="GO:0004521">
    <property type="term" value="F:RNA endonuclease activity"/>
    <property type="evidence" value="ECO:0007669"/>
    <property type="project" value="TreeGrafter"/>
</dbReference>